<evidence type="ECO:0000256" key="3">
    <source>
        <dbReference type="ARBA" id="ARBA00022475"/>
    </source>
</evidence>
<keyword evidence="10" id="KW-1185">Reference proteome</keyword>
<feature type="transmembrane region" description="Helical" evidence="8">
    <location>
        <begin position="12"/>
        <end position="29"/>
    </location>
</feature>
<feature type="transmembrane region" description="Helical" evidence="8">
    <location>
        <begin position="342"/>
        <end position="360"/>
    </location>
</feature>
<dbReference type="GO" id="GO:0005886">
    <property type="term" value="C:plasma membrane"/>
    <property type="evidence" value="ECO:0007669"/>
    <property type="project" value="UniProtKB-SubCell"/>
</dbReference>
<dbReference type="Gene3D" id="3.30.2090.10">
    <property type="entry name" value="Multidrug efflux transporter AcrB TolC docking domain, DN and DC subdomains"/>
    <property type="match status" value="2"/>
</dbReference>
<dbReference type="Gene3D" id="3.30.70.1320">
    <property type="entry name" value="Multidrug efflux transporter AcrB pore domain like"/>
    <property type="match status" value="1"/>
</dbReference>
<evidence type="ECO:0000256" key="6">
    <source>
        <dbReference type="ARBA" id="ARBA00023136"/>
    </source>
</evidence>
<dbReference type="InterPro" id="IPR001036">
    <property type="entry name" value="Acrflvin-R"/>
</dbReference>
<organism evidence="9 10">
    <name type="scientific">Romeriopsis navalis LEGE 11480</name>
    <dbReference type="NCBI Taxonomy" id="2777977"/>
    <lineage>
        <taxon>Bacteria</taxon>
        <taxon>Bacillati</taxon>
        <taxon>Cyanobacteriota</taxon>
        <taxon>Cyanophyceae</taxon>
        <taxon>Leptolyngbyales</taxon>
        <taxon>Leptolyngbyaceae</taxon>
        <taxon>Romeriopsis</taxon>
        <taxon>Romeriopsis navalis</taxon>
    </lineage>
</organism>
<evidence type="ECO:0000256" key="7">
    <source>
        <dbReference type="SAM" id="MobiDB-lite"/>
    </source>
</evidence>
<dbReference type="NCBIfam" id="TIGR00914">
    <property type="entry name" value="2A0601"/>
    <property type="match status" value="1"/>
</dbReference>
<feature type="region of interest" description="Disordered" evidence="7">
    <location>
        <begin position="1028"/>
        <end position="1049"/>
    </location>
</feature>
<dbReference type="AlphaFoldDB" id="A0A928VMQ0"/>
<dbReference type="Gene3D" id="1.20.1640.10">
    <property type="entry name" value="Multidrug efflux transporter AcrB transmembrane domain"/>
    <property type="match status" value="2"/>
</dbReference>
<dbReference type="Pfam" id="PF00873">
    <property type="entry name" value="ACR_tran"/>
    <property type="match status" value="1"/>
</dbReference>
<dbReference type="SUPFAM" id="SSF82866">
    <property type="entry name" value="Multidrug efflux transporter AcrB transmembrane domain"/>
    <property type="match status" value="2"/>
</dbReference>
<evidence type="ECO:0000256" key="1">
    <source>
        <dbReference type="ARBA" id="ARBA00004651"/>
    </source>
</evidence>
<dbReference type="EMBL" id="JADEXQ010000036">
    <property type="protein sequence ID" value="MBE9030447.1"/>
    <property type="molecule type" value="Genomic_DNA"/>
</dbReference>
<dbReference type="InterPro" id="IPR027463">
    <property type="entry name" value="AcrB_DN_DC_subdom"/>
</dbReference>
<protein>
    <submittedName>
        <fullName evidence="9">Efflux RND transporter permease subunit</fullName>
    </submittedName>
</protein>
<sequence>MLNAVLKWSIAQRWLIVIGAIVVTGWGLLTVSKMPLDVFPNFAPPQVDVQTEAPGLAPEEVESLVTFPIESAVNGTPGVNIVRSSSGVGISVVQITFKWGTDVYLARQLISERLQQVTSKLPAGVEIPQISPLSSPIGTVLAYAFTIADGGKTTLMDVRNLVDLEVTNQLLAVPGVTQVLSYGGETRQYQVLVDPAKLKSYNVTLSEVTQAVQEANTNAGGGFLITPDREYLIRGLGRIQSVEALRESVVTARDGVPVLLKNVADIQIGAALKRGDASANGKAAIVMMVNKQPLSDTPTVTQAVEAQMETIKAGLPDDVEVTATFRQSDFIDASIENVTSSLRDGIIIVAVVLLLFLMNWRTAVMALSAIPLSLLIGLSILNVFGLGINTMTLGGLAVAIGSVVDDAIVDMENSYRRLRENQLAGTPVSPLQVVYDASREVRISVLFSTIIIAVIFAPIFTLTGIEGKIFAPMGFAYLLSIFSSTLVALTLSPALSALLLSNQKLPAVETWVARTAKRLYQPLLRFSLSRAKVILMIAVALFVASMLVLPTLGRVFLPEFQERSLVNTMTLYPGSSLELTSRAGLAIQDLLIDDPRFDSIQLRAGRVSGDADAASVSFGHVDVEISEAGMKDRDETIETLRETFAQIPGVVPGIGGFISHRIDEILSGVRSAIAIKIFGPDLDELRSLGAQIQTAISEVPGLVDLQLEPQVDIKQLQIEFDRQAAARYGLTVGQLAETVETAFNGRAVSQVLEGQQLFDLLVWLQEDDRSNLDTISNLLVDTPSGTKIPLAQVAKISFGTGPNTINRENVLRRFIVSTNVANRDLGSAVEEIKTTVAKEVELPEGYFIQYGGQFESEQRASQNLLTFGLLALVVVAVMMYFAVKSLPATVMIMLNLPLALSGGIFSVALGGGILSVASMVGFITLFGVATRNGLLLVDNYNNKFAEGKSIQSGVIEGSSERLEAILMTALTSALGMLPLVIGAGAGKEILQPLAVVVLGGLFTSTALTLVLLPALYAQFGRFLRPKSDPIARQPEPEADFHKHDLTLKH</sequence>
<dbReference type="PANTHER" id="PTHR32063:SF4">
    <property type="entry name" value="SLR6043 PROTEIN"/>
    <property type="match status" value="1"/>
</dbReference>
<feature type="transmembrane region" description="Helical" evidence="8">
    <location>
        <begin position="443"/>
        <end position="463"/>
    </location>
</feature>
<comment type="caution">
    <text evidence="9">The sequence shown here is derived from an EMBL/GenBank/DDBJ whole genome shotgun (WGS) entry which is preliminary data.</text>
</comment>
<accession>A0A928VMQ0</accession>
<evidence type="ECO:0000256" key="2">
    <source>
        <dbReference type="ARBA" id="ARBA00022448"/>
    </source>
</evidence>
<evidence type="ECO:0000256" key="8">
    <source>
        <dbReference type="SAM" id="Phobius"/>
    </source>
</evidence>
<feature type="transmembrane region" description="Helical" evidence="8">
    <location>
        <begin position="864"/>
        <end position="883"/>
    </location>
</feature>
<keyword evidence="6 8" id="KW-0472">Membrane</keyword>
<keyword evidence="2" id="KW-0813">Transport</keyword>
<gene>
    <name evidence="9" type="ORF">IQ266_11970</name>
</gene>
<keyword evidence="4 8" id="KW-0812">Transmembrane</keyword>
<dbReference type="RefSeq" id="WP_264325274.1">
    <property type="nucleotide sequence ID" value="NZ_JADEXQ010000036.1"/>
</dbReference>
<feature type="transmembrane region" description="Helical" evidence="8">
    <location>
        <begin position="533"/>
        <end position="557"/>
    </location>
</feature>
<keyword evidence="3" id="KW-1003">Cell membrane</keyword>
<dbReference type="InterPro" id="IPR004763">
    <property type="entry name" value="CusA-like"/>
</dbReference>
<dbReference type="SUPFAM" id="SSF82693">
    <property type="entry name" value="Multidrug efflux transporter AcrB pore domain, PN1, PN2, PC1 and PC2 subdomains"/>
    <property type="match status" value="2"/>
</dbReference>
<feature type="transmembrane region" description="Helical" evidence="8">
    <location>
        <begin position="989"/>
        <end position="1016"/>
    </location>
</feature>
<dbReference type="Gene3D" id="3.30.70.1430">
    <property type="entry name" value="Multidrug efflux transporter AcrB pore domain"/>
    <property type="match status" value="2"/>
</dbReference>
<proteinExistence type="predicted"/>
<name>A0A928VMQ0_9CYAN</name>
<reference evidence="9" key="1">
    <citation type="submission" date="2020-10" db="EMBL/GenBank/DDBJ databases">
        <authorList>
            <person name="Castelo-Branco R."/>
            <person name="Eusebio N."/>
            <person name="Adriana R."/>
            <person name="Vieira A."/>
            <person name="Brugerolle De Fraissinette N."/>
            <person name="Rezende De Castro R."/>
            <person name="Schneider M.P."/>
            <person name="Vasconcelos V."/>
            <person name="Leao P.N."/>
        </authorList>
    </citation>
    <scope>NUCLEOTIDE SEQUENCE</scope>
    <source>
        <strain evidence="9">LEGE 11480</strain>
    </source>
</reference>
<comment type="subcellular location">
    <subcellularLocation>
        <location evidence="1">Cell membrane</location>
        <topology evidence="1">Multi-pass membrane protein</topology>
    </subcellularLocation>
</comment>
<dbReference type="PRINTS" id="PR00702">
    <property type="entry name" value="ACRIFLAVINRP"/>
</dbReference>
<evidence type="ECO:0000313" key="10">
    <source>
        <dbReference type="Proteomes" id="UP000625316"/>
    </source>
</evidence>
<dbReference type="PANTHER" id="PTHR32063">
    <property type="match status" value="1"/>
</dbReference>
<feature type="transmembrane region" description="Helical" evidence="8">
    <location>
        <begin position="475"/>
        <end position="500"/>
    </location>
</feature>
<evidence type="ECO:0000256" key="5">
    <source>
        <dbReference type="ARBA" id="ARBA00022989"/>
    </source>
</evidence>
<evidence type="ECO:0000256" key="4">
    <source>
        <dbReference type="ARBA" id="ARBA00022692"/>
    </source>
</evidence>
<evidence type="ECO:0000313" key="9">
    <source>
        <dbReference type="EMBL" id="MBE9030447.1"/>
    </source>
</evidence>
<keyword evidence="5 8" id="KW-1133">Transmembrane helix</keyword>
<feature type="transmembrane region" description="Helical" evidence="8">
    <location>
        <begin position="964"/>
        <end position="983"/>
    </location>
</feature>
<dbReference type="SUPFAM" id="SSF82714">
    <property type="entry name" value="Multidrug efflux transporter AcrB TolC docking domain, DN and DC subdomains"/>
    <property type="match status" value="2"/>
</dbReference>
<dbReference type="Gene3D" id="3.30.70.1440">
    <property type="entry name" value="Multidrug efflux transporter AcrB pore domain"/>
    <property type="match status" value="1"/>
</dbReference>
<dbReference type="GO" id="GO:0042910">
    <property type="term" value="F:xenobiotic transmembrane transporter activity"/>
    <property type="evidence" value="ECO:0007669"/>
    <property type="project" value="TreeGrafter"/>
</dbReference>
<dbReference type="Proteomes" id="UP000625316">
    <property type="component" value="Unassembled WGS sequence"/>
</dbReference>
<dbReference type="GO" id="GO:0008324">
    <property type="term" value="F:monoatomic cation transmembrane transporter activity"/>
    <property type="evidence" value="ECO:0007669"/>
    <property type="project" value="InterPro"/>
</dbReference>
<feature type="transmembrane region" description="Helical" evidence="8">
    <location>
        <begin position="903"/>
        <end position="926"/>
    </location>
</feature>